<dbReference type="EMBL" id="FNDQ01000006">
    <property type="protein sequence ID" value="SDH54973.1"/>
    <property type="molecule type" value="Genomic_DNA"/>
</dbReference>
<gene>
    <name evidence="2" type="ORF">SAMN05421818_10693</name>
</gene>
<organism evidence="2 3">
    <name type="scientific">Myroides phaeus</name>
    <dbReference type="NCBI Taxonomy" id="702745"/>
    <lineage>
        <taxon>Bacteria</taxon>
        <taxon>Pseudomonadati</taxon>
        <taxon>Bacteroidota</taxon>
        <taxon>Flavobacteriia</taxon>
        <taxon>Flavobacteriales</taxon>
        <taxon>Flavobacteriaceae</taxon>
        <taxon>Myroides</taxon>
    </lineage>
</organism>
<dbReference type="OrthoDB" id="1453440at2"/>
<dbReference type="Pfam" id="PF06291">
    <property type="entry name" value="Lambda_Bor"/>
    <property type="match status" value="1"/>
</dbReference>
<reference evidence="3" key="1">
    <citation type="submission" date="2016-10" db="EMBL/GenBank/DDBJ databases">
        <authorList>
            <person name="Varghese N."/>
            <person name="Submissions S."/>
        </authorList>
    </citation>
    <scope>NUCLEOTIDE SEQUENCE [LARGE SCALE GENOMIC DNA]</scope>
    <source>
        <strain evidence="3">DSM 23313</strain>
    </source>
</reference>
<evidence type="ECO:0000256" key="1">
    <source>
        <dbReference type="SAM" id="SignalP"/>
    </source>
</evidence>
<keyword evidence="3" id="KW-1185">Reference proteome</keyword>
<dbReference type="AlphaFoldDB" id="A0A1G8DBI4"/>
<accession>A0A1G8DBI4</accession>
<sequence>MKKTTKFLALALLAVSMTSCYTGRVAVGSTDINDPVYKVNTVKNHALIAGLVPLNDGHKASQFVKENPNYIVKHQMSFVDGLLGFITFGIYTPTTTTFYLPAK</sequence>
<dbReference type="Proteomes" id="UP000243588">
    <property type="component" value="Unassembled WGS sequence"/>
</dbReference>
<evidence type="ECO:0000313" key="2">
    <source>
        <dbReference type="EMBL" id="SDH54973.1"/>
    </source>
</evidence>
<evidence type="ECO:0000313" key="3">
    <source>
        <dbReference type="Proteomes" id="UP000243588"/>
    </source>
</evidence>
<dbReference type="PROSITE" id="PS51257">
    <property type="entry name" value="PROKAR_LIPOPROTEIN"/>
    <property type="match status" value="1"/>
</dbReference>
<protein>
    <submittedName>
        <fullName evidence="2">Bor protein</fullName>
    </submittedName>
</protein>
<keyword evidence="1" id="KW-0732">Signal</keyword>
<feature type="chain" id="PRO_5017452126" evidence="1">
    <location>
        <begin position="23"/>
        <end position="103"/>
    </location>
</feature>
<name>A0A1G8DBI4_9FLAO</name>
<dbReference type="RefSeq" id="WP_090407025.1">
    <property type="nucleotide sequence ID" value="NZ_CP047050.1"/>
</dbReference>
<feature type="signal peptide" evidence="1">
    <location>
        <begin position="1"/>
        <end position="22"/>
    </location>
</feature>
<dbReference type="InterPro" id="IPR010438">
    <property type="entry name" value="Lambda_Bor"/>
</dbReference>
<proteinExistence type="predicted"/>
<dbReference type="STRING" id="702745.SAMN05421818_10693"/>